<dbReference type="Gene3D" id="1.10.357.10">
    <property type="entry name" value="Tetracycline Repressor, domain 2"/>
    <property type="match status" value="1"/>
</dbReference>
<keyword evidence="4" id="KW-0804">Transcription</keyword>
<dbReference type="SUPFAM" id="SSF48498">
    <property type="entry name" value="Tetracyclin repressor-like, C-terminal domain"/>
    <property type="match status" value="1"/>
</dbReference>
<evidence type="ECO:0000313" key="7">
    <source>
        <dbReference type="EMBL" id="MBA8957008.1"/>
    </source>
</evidence>
<keyword evidence="3 5" id="KW-0238">DNA-binding</keyword>
<dbReference type="GO" id="GO:0003700">
    <property type="term" value="F:DNA-binding transcription factor activity"/>
    <property type="evidence" value="ECO:0007669"/>
    <property type="project" value="TreeGrafter"/>
</dbReference>
<dbReference type="RefSeq" id="WP_182848869.1">
    <property type="nucleotide sequence ID" value="NZ_BAAALP010000017.1"/>
</dbReference>
<evidence type="ECO:0000256" key="4">
    <source>
        <dbReference type="ARBA" id="ARBA00023163"/>
    </source>
</evidence>
<sequence length="214" mass="22427">MPRPRSLTTGQIAAAALAVADRDGLAGMTMRAVARELGMSTMALYRYVADREELEGHVLELVLGAVDTAPPPGAHWRERLVVLAERMRAAVAGHPRVLPLTVTHRHHAPGVLRWGEAVLAVLTEAGVTGTARAVALRALTAYVIGATQQEHLGPLSGAGTEAIAALTAADFPLMAATARDARGLAVEREFRRGLELLLDGIGGSLGERPSTGAE</sequence>
<reference evidence="7 8" key="1">
    <citation type="submission" date="2020-08" db="EMBL/GenBank/DDBJ databases">
        <title>Genomic Encyclopedia of Type Strains, Phase IV (KMG-IV): sequencing the most valuable type-strain genomes for metagenomic binning, comparative biology and taxonomic classification.</title>
        <authorList>
            <person name="Goeker M."/>
        </authorList>
    </citation>
    <scope>NUCLEOTIDE SEQUENCE [LARGE SCALE GENOMIC DNA]</scope>
    <source>
        <strain evidence="7 8">DSM 44197</strain>
    </source>
</reference>
<keyword evidence="8" id="KW-1185">Reference proteome</keyword>
<dbReference type="PANTHER" id="PTHR30055:SF151">
    <property type="entry name" value="TRANSCRIPTIONAL REGULATORY PROTEIN"/>
    <property type="match status" value="1"/>
</dbReference>
<accession>A0A7W3LZE1</accession>
<protein>
    <submittedName>
        <fullName evidence="7">AcrR family transcriptional regulator</fullName>
    </submittedName>
</protein>
<dbReference type="InterPro" id="IPR001647">
    <property type="entry name" value="HTH_TetR"/>
</dbReference>
<evidence type="ECO:0000259" key="6">
    <source>
        <dbReference type="PROSITE" id="PS50977"/>
    </source>
</evidence>
<dbReference type="SUPFAM" id="SSF46689">
    <property type="entry name" value="Homeodomain-like"/>
    <property type="match status" value="1"/>
</dbReference>
<dbReference type="Proteomes" id="UP000572680">
    <property type="component" value="Unassembled WGS sequence"/>
</dbReference>
<dbReference type="GO" id="GO:0000976">
    <property type="term" value="F:transcription cis-regulatory region binding"/>
    <property type="evidence" value="ECO:0007669"/>
    <property type="project" value="TreeGrafter"/>
</dbReference>
<dbReference type="InterPro" id="IPR036271">
    <property type="entry name" value="Tet_transcr_reg_TetR-rel_C_sf"/>
</dbReference>
<dbReference type="PROSITE" id="PS50977">
    <property type="entry name" value="HTH_TETR_2"/>
    <property type="match status" value="1"/>
</dbReference>
<evidence type="ECO:0000256" key="1">
    <source>
        <dbReference type="ARBA" id="ARBA00022491"/>
    </source>
</evidence>
<dbReference type="GO" id="GO:0046677">
    <property type="term" value="P:response to antibiotic"/>
    <property type="evidence" value="ECO:0007669"/>
    <property type="project" value="InterPro"/>
</dbReference>
<dbReference type="Pfam" id="PF00440">
    <property type="entry name" value="TetR_N"/>
    <property type="match status" value="1"/>
</dbReference>
<dbReference type="Gene3D" id="1.10.10.60">
    <property type="entry name" value="Homeodomain-like"/>
    <property type="match status" value="1"/>
</dbReference>
<keyword evidence="1" id="KW-0678">Repressor</keyword>
<proteinExistence type="predicted"/>
<dbReference type="PANTHER" id="PTHR30055">
    <property type="entry name" value="HTH-TYPE TRANSCRIPTIONAL REGULATOR RUTR"/>
    <property type="match status" value="1"/>
</dbReference>
<evidence type="ECO:0000256" key="5">
    <source>
        <dbReference type="PROSITE-ProRule" id="PRU00335"/>
    </source>
</evidence>
<feature type="domain" description="HTH tetR-type" evidence="6">
    <location>
        <begin position="6"/>
        <end position="66"/>
    </location>
</feature>
<feature type="DNA-binding region" description="H-T-H motif" evidence="5">
    <location>
        <begin position="29"/>
        <end position="48"/>
    </location>
</feature>
<evidence type="ECO:0000313" key="8">
    <source>
        <dbReference type="Proteomes" id="UP000572680"/>
    </source>
</evidence>
<comment type="caution">
    <text evidence="7">The sequence shown here is derived from an EMBL/GenBank/DDBJ whole genome shotgun (WGS) entry which is preliminary data.</text>
</comment>
<dbReference type="InterPro" id="IPR003012">
    <property type="entry name" value="Tet_transcr_reg_TetR"/>
</dbReference>
<gene>
    <name evidence="7" type="ORF">HNR61_008698</name>
</gene>
<dbReference type="InterPro" id="IPR004111">
    <property type="entry name" value="Repressor_TetR_C"/>
</dbReference>
<evidence type="ECO:0000256" key="3">
    <source>
        <dbReference type="ARBA" id="ARBA00023125"/>
    </source>
</evidence>
<evidence type="ECO:0000256" key="2">
    <source>
        <dbReference type="ARBA" id="ARBA00023015"/>
    </source>
</evidence>
<dbReference type="PRINTS" id="PR00400">
    <property type="entry name" value="TETREPRESSOR"/>
</dbReference>
<organism evidence="7 8">
    <name type="scientific">Actinomadura namibiensis</name>
    <dbReference type="NCBI Taxonomy" id="182080"/>
    <lineage>
        <taxon>Bacteria</taxon>
        <taxon>Bacillati</taxon>
        <taxon>Actinomycetota</taxon>
        <taxon>Actinomycetes</taxon>
        <taxon>Streptosporangiales</taxon>
        <taxon>Thermomonosporaceae</taxon>
        <taxon>Actinomadura</taxon>
    </lineage>
</organism>
<dbReference type="InterPro" id="IPR050109">
    <property type="entry name" value="HTH-type_TetR-like_transc_reg"/>
</dbReference>
<dbReference type="InterPro" id="IPR009057">
    <property type="entry name" value="Homeodomain-like_sf"/>
</dbReference>
<name>A0A7W3LZE1_ACTNM</name>
<dbReference type="AlphaFoldDB" id="A0A7W3LZE1"/>
<dbReference type="EMBL" id="JACJIA010000019">
    <property type="protein sequence ID" value="MBA8957008.1"/>
    <property type="molecule type" value="Genomic_DNA"/>
</dbReference>
<dbReference type="GO" id="GO:0045892">
    <property type="term" value="P:negative regulation of DNA-templated transcription"/>
    <property type="evidence" value="ECO:0007669"/>
    <property type="project" value="InterPro"/>
</dbReference>
<keyword evidence="2" id="KW-0805">Transcription regulation</keyword>
<dbReference type="Pfam" id="PF02909">
    <property type="entry name" value="TetR_C_1"/>
    <property type="match status" value="1"/>
</dbReference>